<keyword evidence="1" id="KW-1133">Transmembrane helix</keyword>
<dbReference type="WBParaSite" id="L893_g5427.t1">
    <property type="protein sequence ID" value="L893_g5427.t1"/>
    <property type="gene ID" value="L893_g5427"/>
</dbReference>
<evidence type="ECO:0000313" key="2">
    <source>
        <dbReference type="Proteomes" id="UP000095287"/>
    </source>
</evidence>
<name>A0A1I8AGP8_9BILA</name>
<keyword evidence="1" id="KW-0472">Membrane</keyword>
<keyword evidence="1" id="KW-0812">Transmembrane</keyword>
<accession>A0A1I8AGP8</accession>
<dbReference type="Proteomes" id="UP000095287">
    <property type="component" value="Unplaced"/>
</dbReference>
<dbReference type="Gene3D" id="2.60.40.3770">
    <property type="match status" value="1"/>
</dbReference>
<evidence type="ECO:0000313" key="3">
    <source>
        <dbReference type="WBParaSite" id="L893_g5427.t1"/>
    </source>
</evidence>
<dbReference type="AlphaFoldDB" id="A0A1I8AGP8"/>
<protein>
    <submittedName>
        <fullName evidence="3">Phlebovirus_G2 domain-containing protein</fullName>
    </submittedName>
</protein>
<organism evidence="2 3">
    <name type="scientific">Steinernema glaseri</name>
    <dbReference type="NCBI Taxonomy" id="37863"/>
    <lineage>
        <taxon>Eukaryota</taxon>
        <taxon>Metazoa</taxon>
        <taxon>Ecdysozoa</taxon>
        <taxon>Nematoda</taxon>
        <taxon>Chromadorea</taxon>
        <taxon>Rhabditida</taxon>
        <taxon>Tylenchina</taxon>
        <taxon>Panagrolaimomorpha</taxon>
        <taxon>Strongyloidoidea</taxon>
        <taxon>Steinernematidae</taxon>
        <taxon>Steinernema</taxon>
    </lineage>
</organism>
<evidence type="ECO:0000256" key="1">
    <source>
        <dbReference type="SAM" id="Phobius"/>
    </source>
</evidence>
<feature type="transmembrane region" description="Helical" evidence="1">
    <location>
        <begin position="187"/>
        <end position="211"/>
    </location>
</feature>
<reference evidence="3" key="1">
    <citation type="submission" date="2016-11" db="UniProtKB">
        <authorList>
            <consortium name="WormBaseParasite"/>
        </authorList>
    </citation>
    <scope>IDENTIFICATION</scope>
</reference>
<keyword evidence="2" id="KW-1185">Reference proteome</keyword>
<sequence>YTHCSCRRQTEEDLFENLLPSNLQGTFLQGQQKTVVASLTDDVPIQLVVSAVDLKIATLTEKTPCQLSDFELSGCYDCVTGARLTYNCTTKFGNAQAAVRCPSNSFLIPCSESGTVGEETLVFKSTYVQESCVMQCPGGRFTFDLSARLHYVETRTSPNKENQSIGTKLNTTISLLDFSDMFTVIKYLLALIVIVIVVFAISYLAPLMTLLRLFRTTKTLKVV</sequence>
<proteinExistence type="predicted"/>